<dbReference type="AlphaFoldDB" id="A0A317V0C1"/>
<organism evidence="2 3">
    <name type="scientific">Aspergillus sclerotioniger CBS 115572</name>
    <dbReference type="NCBI Taxonomy" id="1450535"/>
    <lineage>
        <taxon>Eukaryota</taxon>
        <taxon>Fungi</taxon>
        <taxon>Dikarya</taxon>
        <taxon>Ascomycota</taxon>
        <taxon>Pezizomycotina</taxon>
        <taxon>Eurotiomycetes</taxon>
        <taxon>Eurotiomycetidae</taxon>
        <taxon>Eurotiales</taxon>
        <taxon>Aspergillaceae</taxon>
        <taxon>Aspergillus</taxon>
        <taxon>Aspergillus subgen. Circumdati</taxon>
    </lineage>
</organism>
<dbReference type="Gene3D" id="3.90.79.10">
    <property type="entry name" value="Nucleoside Triphosphate Pyrophosphohydrolase"/>
    <property type="match status" value="1"/>
</dbReference>
<dbReference type="RefSeq" id="XP_025461831.1">
    <property type="nucleotide sequence ID" value="XM_025606820.1"/>
</dbReference>
<dbReference type="Proteomes" id="UP000246702">
    <property type="component" value="Unassembled WGS sequence"/>
</dbReference>
<accession>A0A317V0C1</accession>
<evidence type="ECO:0000313" key="2">
    <source>
        <dbReference type="EMBL" id="PWY67109.1"/>
    </source>
</evidence>
<dbReference type="InterPro" id="IPR031804">
    <property type="entry name" value="DUF4743"/>
</dbReference>
<dbReference type="InterPro" id="IPR015797">
    <property type="entry name" value="NUDIX_hydrolase-like_dom_sf"/>
</dbReference>
<dbReference type="SUPFAM" id="SSF55811">
    <property type="entry name" value="Nudix"/>
    <property type="match status" value="1"/>
</dbReference>
<sequence>MSKSMSQVVADLDNFPYHPTYIHNHPILQSYHAFHVNGIPSILGYIPNTLITTFPWPKDTWSIDSTPTPNPTITLMTPETATPATRTATLLPTIRHMANTGILTGWRDETFPIYGPHGDLILEIERAASALFGIVTYGVQMLCYTQTKPQDKDVDVRLWIAKRSPQKQTYPGMLDTTAAGG</sequence>
<reference evidence="2 3" key="1">
    <citation type="submission" date="2016-12" db="EMBL/GenBank/DDBJ databases">
        <title>The genomes of Aspergillus section Nigri reveals drivers in fungal speciation.</title>
        <authorList>
            <consortium name="DOE Joint Genome Institute"/>
            <person name="Vesth T.C."/>
            <person name="Nybo J."/>
            <person name="Theobald S."/>
            <person name="Brandl J."/>
            <person name="Frisvad J.C."/>
            <person name="Nielsen K.F."/>
            <person name="Lyhne E.K."/>
            <person name="Kogle M.E."/>
            <person name="Kuo A."/>
            <person name="Riley R."/>
            <person name="Clum A."/>
            <person name="Nolan M."/>
            <person name="Lipzen A."/>
            <person name="Salamov A."/>
            <person name="Henrissat B."/>
            <person name="Wiebenga A."/>
            <person name="De Vries R.P."/>
            <person name="Grigoriev I.V."/>
            <person name="Mortensen U.H."/>
            <person name="Andersen M.R."/>
            <person name="Baker S.E."/>
        </authorList>
    </citation>
    <scope>NUCLEOTIDE SEQUENCE [LARGE SCALE GENOMIC DNA]</scope>
    <source>
        <strain evidence="2 3">CBS 115572</strain>
    </source>
</reference>
<comment type="caution">
    <text evidence="2">The sequence shown here is derived from an EMBL/GenBank/DDBJ whole genome shotgun (WGS) entry which is preliminary data.</text>
</comment>
<evidence type="ECO:0000313" key="3">
    <source>
        <dbReference type="Proteomes" id="UP000246702"/>
    </source>
</evidence>
<proteinExistence type="predicted"/>
<keyword evidence="3" id="KW-1185">Reference proteome</keyword>
<dbReference type="GeneID" id="37108963"/>
<protein>
    <recommendedName>
        <fullName evidence="1">DUF4743 domain-containing protein</fullName>
    </recommendedName>
</protein>
<dbReference type="Pfam" id="PF15916">
    <property type="entry name" value="DUF4743"/>
    <property type="match status" value="1"/>
</dbReference>
<dbReference type="OrthoDB" id="10261522at2759"/>
<gene>
    <name evidence="2" type="ORF">BO94DRAFT_310602</name>
</gene>
<evidence type="ECO:0000259" key="1">
    <source>
        <dbReference type="Pfam" id="PF15916"/>
    </source>
</evidence>
<feature type="domain" description="DUF4743" evidence="1">
    <location>
        <begin position="33"/>
        <end position="134"/>
    </location>
</feature>
<name>A0A317V0C1_9EURO</name>
<dbReference type="STRING" id="1450535.A0A317V0C1"/>
<dbReference type="EMBL" id="MSFK01000049">
    <property type="protein sequence ID" value="PWY67109.1"/>
    <property type="molecule type" value="Genomic_DNA"/>
</dbReference>